<sequence length="69" mass="7895">MEKLSSLVTEDTSQTLQSSSLTVHFLFLPLFSFFAFTFIVRMQKLDCSVTLLSMLFKCSITLFLTLFCP</sequence>
<evidence type="ECO:0000313" key="3">
    <source>
        <dbReference type="Proteomes" id="UP001314229"/>
    </source>
</evidence>
<dbReference type="Proteomes" id="UP001314229">
    <property type="component" value="Unassembled WGS sequence"/>
</dbReference>
<keyword evidence="1" id="KW-1133">Transmembrane helix</keyword>
<evidence type="ECO:0000313" key="2">
    <source>
        <dbReference type="EMBL" id="CAK6951587.1"/>
    </source>
</evidence>
<organism evidence="2 3">
    <name type="scientific">Scomber scombrus</name>
    <name type="common">Atlantic mackerel</name>
    <name type="synonym">Scomber vernalis</name>
    <dbReference type="NCBI Taxonomy" id="13677"/>
    <lineage>
        <taxon>Eukaryota</taxon>
        <taxon>Metazoa</taxon>
        <taxon>Chordata</taxon>
        <taxon>Craniata</taxon>
        <taxon>Vertebrata</taxon>
        <taxon>Euteleostomi</taxon>
        <taxon>Actinopterygii</taxon>
        <taxon>Neopterygii</taxon>
        <taxon>Teleostei</taxon>
        <taxon>Neoteleostei</taxon>
        <taxon>Acanthomorphata</taxon>
        <taxon>Pelagiaria</taxon>
        <taxon>Scombriformes</taxon>
        <taxon>Scombridae</taxon>
        <taxon>Scomber</taxon>
    </lineage>
</organism>
<keyword evidence="1" id="KW-0812">Transmembrane</keyword>
<dbReference type="AlphaFoldDB" id="A0AAV1MYF8"/>
<gene>
    <name evidence="2" type="ORF">FSCOSCO3_A010965</name>
</gene>
<feature type="transmembrane region" description="Helical" evidence="1">
    <location>
        <begin position="47"/>
        <end position="67"/>
    </location>
</feature>
<keyword evidence="3" id="KW-1185">Reference proteome</keyword>
<reference evidence="2 3" key="1">
    <citation type="submission" date="2024-01" db="EMBL/GenBank/DDBJ databases">
        <authorList>
            <person name="Alioto T."/>
            <person name="Alioto T."/>
            <person name="Gomez Garrido J."/>
        </authorList>
    </citation>
    <scope>NUCLEOTIDE SEQUENCE [LARGE SCALE GENOMIC DNA]</scope>
</reference>
<proteinExistence type="predicted"/>
<dbReference type="EMBL" id="CAWUFR010000007">
    <property type="protein sequence ID" value="CAK6951587.1"/>
    <property type="molecule type" value="Genomic_DNA"/>
</dbReference>
<protein>
    <submittedName>
        <fullName evidence="2">Uncharacterized protein</fullName>
    </submittedName>
</protein>
<evidence type="ECO:0000256" key="1">
    <source>
        <dbReference type="SAM" id="Phobius"/>
    </source>
</evidence>
<comment type="caution">
    <text evidence="2">The sequence shown here is derived from an EMBL/GenBank/DDBJ whole genome shotgun (WGS) entry which is preliminary data.</text>
</comment>
<accession>A0AAV1MYF8</accession>
<feature type="transmembrane region" description="Helical" evidence="1">
    <location>
        <begin position="20"/>
        <end position="40"/>
    </location>
</feature>
<name>A0AAV1MYF8_SCOSC</name>
<keyword evidence="1" id="KW-0472">Membrane</keyword>